<dbReference type="InterPro" id="IPR001509">
    <property type="entry name" value="Epimerase_deHydtase"/>
</dbReference>
<evidence type="ECO:0000313" key="4">
    <source>
        <dbReference type="Proteomes" id="UP000245533"/>
    </source>
</evidence>
<proteinExistence type="inferred from homology"/>
<sequence>MKSLNDKAVLVTGATGFLGARLAEILSTRENARVTGIGRQLDRVTWLTDRGVDLEAVNLLDTENLKSVVEGKDVIVHSAAALGGDPDMAHRVNVEATEKLVQLAGQAGVSRFVHVSTVGVYDMKGLTEVDESAPLATNHPSTYPRTKALAEVRAKEMAEKYGLELSMVRPSMIYGPGHGIWSEGMFKNIMQGNPVYLGDGSAHFNPVYIDDVVDAIILCATYPNAAGEAFNVSDGITTWHEFMGHYGQICDKEPKGLPIAMARLMAFANKIPGIKTPIDQGFIEMATSNNNFPVEKAAGQIGWKPTVPLEEGLKRTMDWLEKEVYLNNSSVK</sequence>
<reference evidence="3 4" key="1">
    <citation type="submission" date="2018-05" db="EMBL/GenBank/DDBJ databases">
        <title>Rhodohalobacter halophilus gen. nov., sp. nov., a moderately halophilic member of the family Balneolaceae.</title>
        <authorList>
            <person name="Liu Z.-W."/>
        </authorList>
    </citation>
    <scope>NUCLEOTIDE SEQUENCE [LARGE SCALE GENOMIC DNA]</scope>
    <source>
        <strain evidence="3 4">8A47</strain>
    </source>
</reference>
<keyword evidence="4" id="KW-1185">Reference proteome</keyword>
<dbReference type="Proteomes" id="UP000245533">
    <property type="component" value="Unassembled WGS sequence"/>
</dbReference>
<dbReference type="AlphaFoldDB" id="A0A316TUJ7"/>
<evidence type="ECO:0000313" key="3">
    <source>
        <dbReference type="EMBL" id="PWN06012.1"/>
    </source>
</evidence>
<gene>
    <name evidence="3" type="ORF">DDZ15_12600</name>
</gene>
<name>A0A316TUJ7_9BACT</name>
<evidence type="ECO:0000256" key="1">
    <source>
        <dbReference type="ARBA" id="ARBA00007637"/>
    </source>
</evidence>
<dbReference type="InterPro" id="IPR036291">
    <property type="entry name" value="NAD(P)-bd_dom_sf"/>
</dbReference>
<dbReference type="Gene3D" id="3.40.50.720">
    <property type="entry name" value="NAD(P)-binding Rossmann-like Domain"/>
    <property type="match status" value="1"/>
</dbReference>
<organism evidence="3 4">
    <name type="scientific">Rhodohalobacter mucosus</name>
    <dbReference type="NCBI Taxonomy" id="2079485"/>
    <lineage>
        <taxon>Bacteria</taxon>
        <taxon>Pseudomonadati</taxon>
        <taxon>Balneolota</taxon>
        <taxon>Balneolia</taxon>
        <taxon>Balneolales</taxon>
        <taxon>Balneolaceae</taxon>
        <taxon>Rhodohalobacter</taxon>
    </lineage>
</organism>
<protein>
    <recommendedName>
        <fullName evidence="2">NAD-dependent epimerase/dehydratase domain-containing protein</fullName>
    </recommendedName>
</protein>
<dbReference type="SUPFAM" id="SSF51735">
    <property type="entry name" value="NAD(P)-binding Rossmann-fold domains"/>
    <property type="match status" value="1"/>
</dbReference>
<dbReference type="RefSeq" id="WP_109647454.1">
    <property type="nucleotide sequence ID" value="NZ_QGGB01000008.1"/>
</dbReference>
<accession>A0A316TUJ7</accession>
<dbReference type="PANTHER" id="PTHR43000">
    <property type="entry name" value="DTDP-D-GLUCOSE 4,6-DEHYDRATASE-RELATED"/>
    <property type="match status" value="1"/>
</dbReference>
<feature type="domain" description="NAD-dependent epimerase/dehydratase" evidence="2">
    <location>
        <begin position="9"/>
        <end position="232"/>
    </location>
</feature>
<comment type="similarity">
    <text evidence="1">Belongs to the NAD(P)-dependent epimerase/dehydratase family.</text>
</comment>
<dbReference type="Pfam" id="PF01370">
    <property type="entry name" value="Epimerase"/>
    <property type="match status" value="1"/>
</dbReference>
<dbReference type="EMBL" id="QGGB01000008">
    <property type="protein sequence ID" value="PWN06012.1"/>
    <property type="molecule type" value="Genomic_DNA"/>
</dbReference>
<evidence type="ECO:0000259" key="2">
    <source>
        <dbReference type="Pfam" id="PF01370"/>
    </source>
</evidence>
<dbReference type="OrthoDB" id="9811743at2"/>
<comment type="caution">
    <text evidence="3">The sequence shown here is derived from an EMBL/GenBank/DDBJ whole genome shotgun (WGS) entry which is preliminary data.</text>
</comment>